<feature type="domain" description="Nin one binding (NOB1) Zn-ribbon-like" evidence="6">
    <location>
        <begin position="301"/>
        <end position="373"/>
    </location>
</feature>
<dbReference type="Pfam" id="PF17146">
    <property type="entry name" value="PIN_6"/>
    <property type="match status" value="1"/>
</dbReference>
<dbReference type="Gene3D" id="3.40.50.1010">
    <property type="entry name" value="5'-nuclease"/>
    <property type="match status" value="1"/>
</dbReference>
<reference evidence="8 9" key="1">
    <citation type="journal article" date="2019" name="Genome Biol. Evol.">
        <title>Nanopore Sequencing Significantly Improves Genome Assembly of the Protozoan Parasite Trypanosoma cruzi.</title>
        <authorList>
            <person name="Diaz-Viraque F."/>
            <person name="Pita S."/>
            <person name="Greif G."/>
            <person name="de Souza R.C.M."/>
            <person name="Iraola G."/>
            <person name="Robello C."/>
        </authorList>
    </citation>
    <scope>NUCLEOTIDE SEQUENCE [LARGE SCALE GENOMIC DNA]</scope>
    <source>
        <strain evidence="8 9">Berenice</strain>
    </source>
</reference>
<dbReference type="VEuPathDB" id="TriTrypDB:BCY84_11612"/>
<dbReference type="CDD" id="cd09876">
    <property type="entry name" value="PIN_Nob1-like"/>
    <property type="match status" value="1"/>
</dbReference>
<organism evidence="8 9">
    <name type="scientific">Trypanosoma cruzi</name>
    <dbReference type="NCBI Taxonomy" id="5693"/>
    <lineage>
        <taxon>Eukaryota</taxon>
        <taxon>Discoba</taxon>
        <taxon>Euglenozoa</taxon>
        <taxon>Kinetoplastea</taxon>
        <taxon>Metakinetoplastina</taxon>
        <taxon>Trypanosomatida</taxon>
        <taxon>Trypanosomatidae</taxon>
        <taxon>Trypanosoma</taxon>
        <taxon>Schizotrypanum</taxon>
    </lineage>
</organism>
<evidence type="ECO:0000259" key="7">
    <source>
        <dbReference type="Pfam" id="PF17146"/>
    </source>
</evidence>
<sequence length="455" mass="50090">MLFVFYYRETAGFGLRPRRFYSTFTSCFFFSFAAAMSWAAVAQKTRDATATFKEPKRVVFSPAVESVGGGGNEREHIDVSRTICHGVGTAIPTYQKGLLILDANAFIKGMDNFNDVADVLVTTPQVVAEVRDRAARDLLSRFSQALHVLEPSKEAIAAVVSVAEETGDLGAMSRTDIRLCALALYCCKATNSLQPPIEPRKAVINPDGDHGTEIVTDAVPDDGNDDSEAASNGSEDGEDENDGDDEGWITPENIHQHLRGAADAVGERFDGGVACVTSDYAMQNTLKHLGVSIVGPHGMRIQELRQWLLRCTSCFALTTDTTRQFCGTCGSGNTLRRVQYVVTREGKKQLFINFCKPISTRGTVYNLPKPRGGKRGTNRCLVLREDQMAHVIRGTTSAKLREKHVVRGSGNDDELAAFGEAPKPHKRDVNQPRMFSSYHKYNVNEKKKSRASRRK</sequence>
<keyword evidence="1" id="KW-0540">Nuclease</keyword>
<dbReference type="EMBL" id="JABDHM010000033">
    <property type="protein sequence ID" value="KAF5221816.1"/>
    <property type="molecule type" value="Genomic_DNA"/>
</dbReference>
<dbReference type="SUPFAM" id="SSF144206">
    <property type="entry name" value="NOB1 zinc finger-like"/>
    <property type="match status" value="1"/>
</dbReference>
<evidence type="ECO:0000256" key="5">
    <source>
        <dbReference type="SAM" id="Phobius"/>
    </source>
</evidence>
<dbReference type="FunFam" id="3.40.50.1010:FF:000090">
    <property type="entry name" value="Nin one binding protein-like protein"/>
    <property type="match status" value="1"/>
</dbReference>
<gene>
    <name evidence="8" type="ORF">ECC02_005173</name>
</gene>
<feature type="compositionally biased region" description="Acidic residues" evidence="4">
    <location>
        <begin position="219"/>
        <end position="228"/>
    </location>
</feature>
<proteinExistence type="predicted"/>
<feature type="compositionally biased region" description="Acidic residues" evidence="4">
    <location>
        <begin position="235"/>
        <end position="247"/>
    </location>
</feature>
<dbReference type="GO" id="GO:0004521">
    <property type="term" value="F:RNA endonuclease activity"/>
    <property type="evidence" value="ECO:0007669"/>
    <property type="project" value="TreeGrafter"/>
</dbReference>
<dbReference type="GO" id="GO:0046872">
    <property type="term" value="F:metal ion binding"/>
    <property type="evidence" value="ECO:0007669"/>
    <property type="project" value="UniProtKB-KW"/>
</dbReference>
<dbReference type="GO" id="GO:0030490">
    <property type="term" value="P:maturation of SSU-rRNA"/>
    <property type="evidence" value="ECO:0007669"/>
    <property type="project" value="TreeGrafter"/>
</dbReference>
<dbReference type="InterPro" id="IPR033411">
    <property type="entry name" value="Ribonuclease_PIN"/>
</dbReference>
<accession>A0A7J6Y5Y2</accession>
<keyword evidence="2" id="KW-0479">Metal-binding</keyword>
<feature type="region of interest" description="Disordered" evidence="4">
    <location>
        <begin position="411"/>
        <end position="455"/>
    </location>
</feature>
<dbReference type="GO" id="GO:0030688">
    <property type="term" value="C:preribosome, small subunit precursor"/>
    <property type="evidence" value="ECO:0007669"/>
    <property type="project" value="TreeGrafter"/>
</dbReference>
<feature type="region of interest" description="Disordered" evidence="4">
    <location>
        <begin position="197"/>
        <end position="250"/>
    </location>
</feature>
<dbReference type="AlphaFoldDB" id="A0A7J6Y5Y2"/>
<dbReference type="InterPro" id="IPR014881">
    <property type="entry name" value="NOB1_Zn-bd"/>
</dbReference>
<evidence type="ECO:0000259" key="6">
    <source>
        <dbReference type="Pfam" id="PF08772"/>
    </source>
</evidence>
<dbReference type="Gene3D" id="6.20.210.10">
    <property type="entry name" value="Nin one binding (NOB1), Zn-ribbon-like"/>
    <property type="match status" value="1"/>
</dbReference>
<feature type="domain" description="Ribonuclease PIN" evidence="7">
    <location>
        <begin position="99"/>
        <end position="184"/>
    </location>
</feature>
<comment type="caution">
    <text evidence="8">The sequence shown here is derived from an EMBL/GenBank/DDBJ whole genome shotgun (WGS) entry which is preliminary data.</text>
</comment>
<protein>
    <recommendedName>
        <fullName evidence="10">RNA-binding protein NOB1</fullName>
    </recommendedName>
</protein>
<dbReference type="InterPro" id="IPR036283">
    <property type="entry name" value="NOB1_Zf-like_sf"/>
</dbReference>
<keyword evidence="5" id="KW-1133">Transmembrane helix</keyword>
<evidence type="ECO:0000313" key="8">
    <source>
        <dbReference type="EMBL" id="KAF5221816.1"/>
    </source>
</evidence>
<evidence type="ECO:0000256" key="2">
    <source>
        <dbReference type="ARBA" id="ARBA00022723"/>
    </source>
</evidence>
<feature type="transmembrane region" description="Helical" evidence="5">
    <location>
        <begin position="20"/>
        <end position="41"/>
    </location>
</feature>
<keyword evidence="5" id="KW-0812">Transmembrane</keyword>
<keyword evidence="5" id="KW-0472">Membrane</keyword>
<dbReference type="PANTHER" id="PTHR12814">
    <property type="entry name" value="RNA-BINDING PROTEIN NOB1"/>
    <property type="match status" value="1"/>
</dbReference>
<keyword evidence="3" id="KW-0378">Hydrolase</keyword>
<evidence type="ECO:0000256" key="4">
    <source>
        <dbReference type="SAM" id="MobiDB-lite"/>
    </source>
</evidence>
<evidence type="ECO:0008006" key="10">
    <source>
        <dbReference type="Google" id="ProtNLM"/>
    </source>
</evidence>
<evidence type="ECO:0000256" key="1">
    <source>
        <dbReference type="ARBA" id="ARBA00022722"/>
    </source>
</evidence>
<dbReference type="Pfam" id="PF08772">
    <property type="entry name" value="Zn_ribbon_NOB1"/>
    <property type="match status" value="1"/>
</dbReference>
<name>A0A7J6Y5Y2_TRYCR</name>
<dbReference type="PANTHER" id="PTHR12814:SF2">
    <property type="entry name" value="RNA-BINDING PROTEIN NOB1"/>
    <property type="match status" value="1"/>
</dbReference>
<dbReference type="Proteomes" id="UP000583944">
    <property type="component" value="Unassembled WGS sequence"/>
</dbReference>
<evidence type="ECO:0000256" key="3">
    <source>
        <dbReference type="ARBA" id="ARBA00022801"/>
    </source>
</evidence>
<dbReference type="GO" id="GO:0016787">
    <property type="term" value="F:hydrolase activity"/>
    <property type="evidence" value="ECO:0007669"/>
    <property type="project" value="UniProtKB-KW"/>
</dbReference>
<dbReference type="InterPro" id="IPR039907">
    <property type="entry name" value="NOB1"/>
</dbReference>
<dbReference type="VEuPathDB" id="TriTrypDB:ECC02_005173"/>
<evidence type="ECO:0000313" key="9">
    <source>
        <dbReference type="Proteomes" id="UP000583944"/>
    </source>
</evidence>